<feature type="region of interest" description="Disordered" evidence="1">
    <location>
        <begin position="75"/>
        <end position="110"/>
    </location>
</feature>
<dbReference type="WBParaSite" id="BXY_0686800.1">
    <property type="protein sequence ID" value="BXY_0686800.1"/>
    <property type="gene ID" value="BXY_0686800"/>
</dbReference>
<keyword evidence="5" id="KW-1185">Reference proteome</keyword>
<dbReference type="EMBL" id="CAJFCV020000001">
    <property type="protein sequence ID" value="CAG9081423.1"/>
    <property type="molecule type" value="Genomic_DNA"/>
</dbReference>
<evidence type="ECO:0000313" key="3">
    <source>
        <dbReference type="EMBL" id="CAG9081423.1"/>
    </source>
</evidence>
<dbReference type="Proteomes" id="UP000582659">
    <property type="component" value="Unassembled WGS sequence"/>
</dbReference>
<dbReference type="Proteomes" id="UP000095284">
    <property type="component" value="Unplaced"/>
</dbReference>
<reference evidence="6" key="1">
    <citation type="submission" date="2016-11" db="UniProtKB">
        <authorList>
            <consortium name="WormBaseParasite"/>
        </authorList>
    </citation>
    <scope>IDENTIFICATION</scope>
</reference>
<gene>
    <name evidence="2" type="ORF">BXYJ_LOCUS656</name>
</gene>
<organism evidence="4 6">
    <name type="scientific">Bursaphelenchus xylophilus</name>
    <name type="common">Pinewood nematode worm</name>
    <name type="synonym">Aphelenchoides xylophilus</name>
    <dbReference type="NCBI Taxonomy" id="6326"/>
    <lineage>
        <taxon>Eukaryota</taxon>
        <taxon>Metazoa</taxon>
        <taxon>Ecdysozoa</taxon>
        <taxon>Nematoda</taxon>
        <taxon>Chromadorea</taxon>
        <taxon>Rhabditida</taxon>
        <taxon>Tylenchina</taxon>
        <taxon>Tylenchomorpha</taxon>
        <taxon>Aphelenchoidea</taxon>
        <taxon>Aphelenchoididae</taxon>
        <taxon>Bursaphelenchus</taxon>
    </lineage>
</organism>
<dbReference type="Proteomes" id="UP000659654">
    <property type="component" value="Unassembled WGS sequence"/>
</dbReference>
<protein>
    <submittedName>
        <fullName evidence="2">(pine wood nematode) hypothetical protein</fullName>
    </submittedName>
</protein>
<evidence type="ECO:0000313" key="5">
    <source>
        <dbReference type="Proteomes" id="UP000659654"/>
    </source>
</evidence>
<feature type="compositionally biased region" description="Low complexity" evidence="1">
    <location>
        <begin position="81"/>
        <end position="104"/>
    </location>
</feature>
<dbReference type="AlphaFoldDB" id="A0A1I7S1J1"/>
<sequence>MVSSNIKTLCDEIKGIWGKMKSGTLLILVLVGLCALSVSAQGYQPGGFMDKMIDKFRIWRDRFVNWLDPRRANQQYGGYDPSQMQAPMPIQPPMQQQFQGGSMQNIPQYG</sequence>
<dbReference type="SMR" id="A0A1I7S1J1"/>
<evidence type="ECO:0000313" key="6">
    <source>
        <dbReference type="WBParaSite" id="BXY_0686800.1"/>
    </source>
</evidence>
<reference evidence="3" key="2">
    <citation type="submission" date="2020-08" db="EMBL/GenBank/DDBJ databases">
        <authorList>
            <person name="Kikuchi T."/>
        </authorList>
    </citation>
    <scope>NUCLEOTIDE SEQUENCE</scope>
    <source>
        <strain evidence="2">Ka4C1</strain>
    </source>
</reference>
<proteinExistence type="predicted"/>
<evidence type="ECO:0000256" key="1">
    <source>
        <dbReference type="SAM" id="MobiDB-lite"/>
    </source>
</evidence>
<accession>A0A1I7S1J1</accession>
<dbReference type="EMBL" id="CAJFDI010000001">
    <property type="protein sequence ID" value="CAD5208420.1"/>
    <property type="molecule type" value="Genomic_DNA"/>
</dbReference>
<evidence type="ECO:0000313" key="2">
    <source>
        <dbReference type="EMBL" id="CAD5208420.1"/>
    </source>
</evidence>
<name>A0A1I7S1J1_BURXY</name>
<evidence type="ECO:0000313" key="4">
    <source>
        <dbReference type="Proteomes" id="UP000095284"/>
    </source>
</evidence>